<evidence type="ECO:0000313" key="2">
    <source>
        <dbReference type="Proteomes" id="UP000299084"/>
    </source>
</evidence>
<accession>A0A5N4BXG1</accession>
<protein>
    <submittedName>
        <fullName evidence="1">Trafficking protein particle complex subunit 9</fullName>
    </submittedName>
</protein>
<gene>
    <name evidence="1" type="ORF">Cadr_000031163</name>
</gene>
<proteinExistence type="predicted"/>
<comment type="caution">
    <text evidence="1">The sequence shown here is derived from an EMBL/GenBank/DDBJ whole genome shotgun (WGS) entry which is preliminary data.</text>
</comment>
<dbReference type="AlphaFoldDB" id="A0A5N4BXG1"/>
<keyword evidence="2" id="KW-1185">Reference proteome</keyword>
<organism evidence="1 2">
    <name type="scientific">Camelus dromedarius</name>
    <name type="common">Dromedary</name>
    <name type="synonym">Arabian camel</name>
    <dbReference type="NCBI Taxonomy" id="9838"/>
    <lineage>
        <taxon>Eukaryota</taxon>
        <taxon>Metazoa</taxon>
        <taxon>Chordata</taxon>
        <taxon>Craniata</taxon>
        <taxon>Vertebrata</taxon>
        <taxon>Euteleostomi</taxon>
        <taxon>Mammalia</taxon>
        <taxon>Eutheria</taxon>
        <taxon>Laurasiatheria</taxon>
        <taxon>Artiodactyla</taxon>
        <taxon>Tylopoda</taxon>
        <taxon>Camelidae</taxon>
        <taxon>Camelus</taxon>
    </lineage>
</organism>
<name>A0A5N4BXG1_CAMDR</name>
<feature type="non-terminal residue" evidence="1">
    <location>
        <position position="1"/>
    </location>
</feature>
<dbReference type="Proteomes" id="UP000299084">
    <property type="component" value="Unassembled WGS sequence"/>
</dbReference>
<sequence>YNIYLNLLSLLGKACNMSIHDYVQCAEEYETLPVVVQPGVLCMHYRHHYAPENGWSGFQTYRKVVGLVTITDCLSAKTFEKLHVQRSCMAPRLNDSQLFPSSRAPTWPSNYEYCRVVEKRIEDFTESLFILHKSKWLDGTPTNLGKGSPSFAPCLRRRISWDWTQIAGKSTWRPGHPGCVPGCFPTSRKGSARKSAVFPPVYGPLKVNPPLFQRDPFRVSVETSSRFSSRPLVGPLELLLIPLLIDEMLNPERQNESLVELGLEPFTCWVQALSSSPTASMPS</sequence>
<dbReference type="EMBL" id="JWIN03000079">
    <property type="protein sequence ID" value="KAB1251279.1"/>
    <property type="molecule type" value="Genomic_DNA"/>
</dbReference>
<evidence type="ECO:0000313" key="1">
    <source>
        <dbReference type="EMBL" id="KAB1251279.1"/>
    </source>
</evidence>
<reference evidence="1 2" key="1">
    <citation type="journal article" date="2019" name="Mol. Ecol. Resour.">
        <title>Improving Illumina assemblies with Hi-C and long reads: an example with the North African dromedary.</title>
        <authorList>
            <person name="Elbers J.P."/>
            <person name="Rogers M.F."/>
            <person name="Perelman P.L."/>
            <person name="Proskuryakova A.A."/>
            <person name="Serdyukova N.A."/>
            <person name="Johnson W.E."/>
            <person name="Horin P."/>
            <person name="Corander J."/>
            <person name="Murphy D."/>
            <person name="Burger P.A."/>
        </authorList>
    </citation>
    <scope>NUCLEOTIDE SEQUENCE [LARGE SCALE GENOMIC DNA]</scope>
    <source>
        <strain evidence="1">Drom800</strain>
        <tissue evidence="1">Blood</tissue>
    </source>
</reference>